<dbReference type="PANTHER" id="PTHR16675:SF251">
    <property type="entry name" value="HLA CLASS I HISTOCOMPATIBILITY ANTIGEN, C ALPHA CHAIN"/>
    <property type="match status" value="1"/>
</dbReference>
<sequence length="77" mass="8795">SLRYLDVGVSEPGPGVPQFISLGYVDGIPFTRYDSERGRVEPQTQWIKDGVEPGYWDTQTQISEGHRHVYVRDLETL</sequence>
<evidence type="ECO:0000313" key="6">
    <source>
        <dbReference type="EMBL" id="NWV77822.1"/>
    </source>
</evidence>
<evidence type="ECO:0000256" key="3">
    <source>
        <dbReference type="ARBA" id="ARBA00023136"/>
    </source>
</evidence>
<evidence type="ECO:0000256" key="2">
    <source>
        <dbReference type="ARBA" id="ARBA00022451"/>
    </source>
</evidence>
<dbReference type="GO" id="GO:0001916">
    <property type="term" value="P:positive regulation of T cell mediated cytotoxicity"/>
    <property type="evidence" value="ECO:0007669"/>
    <property type="project" value="TreeGrafter"/>
</dbReference>
<protein>
    <submittedName>
        <fullName evidence="6">HMR1 protein</fullName>
    </submittedName>
</protein>
<dbReference type="SUPFAM" id="SSF54452">
    <property type="entry name" value="MHC antigen-recognition domain"/>
    <property type="match status" value="1"/>
</dbReference>
<dbReference type="GO" id="GO:0005615">
    <property type="term" value="C:extracellular space"/>
    <property type="evidence" value="ECO:0007669"/>
    <property type="project" value="TreeGrafter"/>
</dbReference>
<keyword evidence="3" id="KW-0472">Membrane</keyword>
<dbReference type="GO" id="GO:0002476">
    <property type="term" value="P:antigen processing and presentation of endogenous peptide antigen via MHC class Ib"/>
    <property type="evidence" value="ECO:0007669"/>
    <property type="project" value="TreeGrafter"/>
</dbReference>
<evidence type="ECO:0000313" key="7">
    <source>
        <dbReference type="Proteomes" id="UP000521322"/>
    </source>
</evidence>
<dbReference type="GO" id="GO:0098553">
    <property type="term" value="C:lumenal side of endoplasmic reticulum membrane"/>
    <property type="evidence" value="ECO:0007669"/>
    <property type="project" value="UniProtKB-ARBA"/>
</dbReference>
<feature type="domain" description="MHC class I-like antigen recognition-like" evidence="5">
    <location>
        <begin position="1"/>
        <end position="77"/>
    </location>
</feature>
<dbReference type="EMBL" id="VZRN01002428">
    <property type="protein sequence ID" value="NWV77822.1"/>
    <property type="molecule type" value="Genomic_DNA"/>
</dbReference>
<name>A0A7K6HRT0_9PASS</name>
<keyword evidence="2" id="KW-0490">MHC I</keyword>
<dbReference type="InterPro" id="IPR011161">
    <property type="entry name" value="MHC_I-like_Ag-recog"/>
</dbReference>
<dbReference type="AlphaFoldDB" id="A0A7K6HRT0"/>
<evidence type="ECO:0000256" key="1">
    <source>
        <dbReference type="ARBA" id="ARBA00004167"/>
    </source>
</evidence>
<dbReference type="Pfam" id="PF00129">
    <property type="entry name" value="MHC_I"/>
    <property type="match status" value="1"/>
</dbReference>
<comment type="caution">
    <text evidence="6">The sequence shown here is derived from an EMBL/GenBank/DDBJ whole genome shotgun (WGS) entry which is preliminary data.</text>
</comment>
<dbReference type="InterPro" id="IPR050208">
    <property type="entry name" value="MHC_class-I_related"/>
</dbReference>
<dbReference type="GO" id="GO:0030670">
    <property type="term" value="C:phagocytic vesicle membrane"/>
    <property type="evidence" value="ECO:0007669"/>
    <property type="project" value="UniProtKB-ARBA"/>
</dbReference>
<keyword evidence="7" id="KW-1185">Reference proteome</keyword>
<evidence type="ECO:0000256" key="4">
    <source>
        <dbReference type="ARBA" id="ARBA00023180"/>
    </source>
</evidence>
<accession>A0A7K6HRT0</accession>
<dbReference type="InterPro" id="IPR011162">
    <property type="entry name" value="MHC_I/II-like_Ag-recog"/>
</dbReference>
<proteinExistence type="predicted"/>
<dbReference type="GO" id="GO:0042612">
    <property type="term" value="C:MHC class I protein complex"/>
    <property type="evidence" value="ECO:0007669"/>
    <property type="project" value="UniProtKB-KW"/>
</dbReference>
<evidence type="ECO:0000259" key="5">
    <source>
        <dbReference type="Pfam" id="PF00129"/>
    </source>
</evidence>
<dbReference type="PANTHER" id="PTHR16675">
    <property type="entry name" value="MHC CLASS I-RELATED"/>
    <property type="match status" value="1"/>
</dbReference>
<comment type="subcellular location">
    <subcellularLocation>
        <location evidence="1">Membrane</location>
        <topology evidence="1">Single-pass membrane protein</topology>
    </subcellularLocation>
</comment>
<dbReference type="GO" id="GO:0006955">
    <property type="term" value="P:immune response"/>
    <property type="evidence" value="ECO:0007669"/>
    <property type="project" value="TreeGrafter"/>
</dbReference>
<dbReference type="Gene3D" id="3.30.500.10">
    <property type="entry name" value="MHC class I-like antigen recognition-like"/>
    <property type="match status" value="1"/>
</dbReference>
<gene>
    <name evidence="6" type="primary">Mr1</name>
    <name evidence="6" type="ORF">DASBRO_R15677</name>
</gene>
<dbReference type="GO" id="GO:0009897">
    <property type="term" value="C:external side of plasma membrane"/>
    <property type="evidence" value="ECO:0007669"/>
    <property type="project" value="TreeGrafter"/>
</dbReference>
<dbReference type="InterPro" id="IPR037055">
    <property type="entry name" value="MHC_I-like_Ag-recog_sf"/>
</dbReference>
<reference evidence="6 7" key="1">
    <citation type="submission" date="2019-09" db="EMBL/GenBank/DDBJ databases">
        <title>Bird 10,000 Genomes (B10K) Project - Family phase.</title>
        <authorList>
            <person name="Zhang G."/>
        </authorList>
    </citation>
    <scope>NUCLEOTIDE SEQUENCE [LARGE SCALE GENOMIC DNA]</scope>
    <source>
        <strain evidence="6">B10K-DU-029-49</strain>
        <tissue evidence="6">Liver</tissue>
    </source>
</reference>
<feature type="non-terminal residue" evidence="6">
    <location>
        <position position="1"/>
    </location>
</feature>
<keyword evidence="4" id="KW-0325">Glycoprotein</keyword>
<organism evidence="6 7">
    <name type="scientific">Dasyornis broadbenti</name>
    <name type="common">rufous bristle-bird</name>
    <dbReference type="NCBI Taxonomy" id="243059"/>
    <lineage>
        <taxon>Eukaryota</taxon>
        <taxon>Metazoa</taxon>
        <taxon>Chordata</taxon>
        <taxon>Craniata</taxon>
        <taxon>Vertebrata</taxon>
        <taxon>Euteleostomi</taxon>
        <taxon>Archelosauria</taxon>
        <taxon>Archosauria</taxon>
        <taxon>Dinosauria</taxon>
        <taxon>Saurischia</taxon>
        <taxon>Theropoda</taxon>
        <taxon>Coelurosauria</taxon>
        <taxon>Aves</taxon>
        <taxon>Neognathae</taxon>
        <taxon>Neoaves</taxon>
        <taxon>Telluraves</taxon>
        <taxon>Australaves</taxon>
        <taxon>Passeriformes</taxon>
        <taxon>Meliphagoidea</taxon>
        <taxon>Dasyornithidae</taxon>
        <taxon>Dasyornis</taxon>
    </lineage>
</organism>
<feature type="non-terminal residue" evidence="6">
    <location>
        <position position="77"/>
    </location>
</feature>
<keyword evidence="2" id="KW-0391">Immunity</keyword>
<dbReference type="GO" id="GO:0002486">
    <property type="term" value="P:antigen processing and presentation of endogenous peptide antigen via MHC class I via ER pathway, TAP-independent"/>
    <property type="evidence" value="ECO:0007669"/>
    <property type="project" value="TreeGrafter"/>
</dbReference>
<dbReference type="Proteomes" id="UP000521322">
    <property type="component" value="Unassembled WGS sequence"/>
</dbReference>